<dbReference type="Gene3D" id="3.40.50.150">
    <property type="entry name" value="Vaccinia Virus protein VP39"/>
    <property type="match status" value="1"/>
</dbReference>
<name>A0A385Q1H8_9FIRM</name>
<dbReference type="PANTHER" id="PTHR38451">
    <property type="entry name" value="TRNA (ADENINE(22)-N(1))-METHYLTRANSFERASE"/>
    <property type="match status" value="1"/>
</dbReference>
<reference evidence="1 2" key="1">
    <citation type="submission" date="2018-09" db="EMBL/GenBank/DDBJ databases">
        <title>Genome sequencing of Lachnoanaerobaculum umeaense DSM 23576.</title>
        <authorList>
            <person name="Kook J.-K."/>
            <person name="Park S.-N."/>
            <person name="Lim Y.K."/>
        </authorList>
    </citation>
    <scope>NUCLEOTIDE SEQUENCE [LARGE SCALE GENOMIC DNA]</scope>
    <source>
        <strain evidence="2">DSM 23576 \ CCUG 58757</strain>
    </source>
</reference>
<keyword evidence="1" id="KW-0808">Transferase</keyword>
<dbReference type="Pfam" id="PF12847">
    <property type="entry name" value="Methyltransf_18"/>
    <property type="match status" value="1"/>
</dbReference>
<keyword evidence="2" id="KW-1185">Reference proteome</keyword>
<gene>
    <name evidence="1" type="ORF">D4A81_05555</name>
</gene>
<dbReference type="InterPro" id="IPR029063">
    <property type="entry name" value="SAM-dependent_MTases_sf"/>
</dbReference>
<protein>
    <submittedName>
        <fullName evidence="1">SAM-dependent methyltransferase</fullName>
    </submittedName>
</protein>
<proteinExistence type="predicted"/>
<dbReference type="GO" id="GO:0032259">
    <property type="term" value="P:methylation"/>
    <property type="evidence" value="ECO:0007669"/>
    <property type="project" value="UniProtKB-KW"/>
</dbReference>
<accession>A0A385Q1H8</accession>
<dbReference type="EMBL" id="CP032364">
    <property type="protein sequence ID" value="AYA99444.1"/>
    <property type="molecule type" value="Genomic_DNA"/>
</dbReference>
<dbReference type="SUPFAM" id="SSF53335">
    <property type="entry name" value="S-adenosyl-L-methionine-dependent methyltransferases"/>
    <property type="match status" value="1"/>
</dbReference>
<dbReference type="OrthoDB" id="5881184at2"/>
<dbReference type="PIRSF" id="PIRSF018637">
    <property type="entry name" value="TrmK"/>
    <property type="match status" value="1"/>
</dbReference>
<evidence type="ECO:0000313" key="2">
    <source>
        <dbReference type="Proteomes" id="UP000265562"/>
    </source>
</evidence>
<dbReference type="RefSeq" id="WP_111524129.1">
    <property type="nucleotide sequence ID" value="NZ_CP032364.1"/>
</dbReference>
<sequence length="226" mass="26190">MRLSKRLQTIADFIKKDAIVADIGTDHAHIPIYLIENKIIAKAYACDINIGPLEKAKENIKFFGVEENIVLRLSNGLEKVSNDEVDTIIIAGMGGELIIDILERGRKFFDKKNTFILSPHTKIDEVRSYLLKNGFEIFREDMCIDEGKFYTVMEVVYIGIESFYSDRELLYGRYLIGNKNTILIKFLEKERNKYLNIISNEGLNTERKEELLKRLNIIEETVDEMQ</sequence>
<dbReference type="KEGG" id="lua:D4A81_05555"/>
<dbReference type="PANTHER" id="PTHR38451:SF1">
    <property type="entry name" value="TRNA (ADENINE(22)-N(1))-METHYLTRANSFERASE"/>
    <property type="match status" value="1"/>
</dbReference>
<dbReference type="AlphaFoldDB" id="A0A385Q1H8"/>
<evidence type="ECO:0000313" key="1">
    <source>
        <dbReference type="EMBL" id="AYA99444.1"/>
    </source>
</evidence>
<dbReference type="Proteomes" id="UP000265562">
    <property type="component" value="Chromosome"/>
</dbReference>
<dbReference type="GO" id="GO:0160105">
    <property type="term" value="F:tRNA (adenine(22)-N1)-methyltransferase activity"/>
    <property type="evidence" value="ECO:0007669"/>
    <property type="project" value="InterPro"/>
</dbReference>
<keyword evidence="1" id="KW-0489">Methyltransferase</keyword>
<dbReference type="InterPro" id="IPR006901">
    <property type="entry name" value="TrmK"/>
</dbReference>
<organism evidence="1 2">
    <name type="scientific">Lachnoanaerobaculum umeaense</name>
    <dbReference type="NCBI Taxonomy" id="617123"/>
    <lineage>
        <taxon>Bacteria</taxon>
        <taxon>Bacillati</taxon>
        <taxon>Bacillota</taxon>
        <taxon>Clostridia</taxon>
        <taxon>Lachnospirales</taxon>
        <taxon>Lachnospiraceae</taxon>
        <taxon>Lachnoanaerobaculum</taxon>
    </lineage>
</organism>